<evidence type="ECO:0000256" key="6">
    <source>
        <dbReference type="ARBA" id="ARBA00022705"/>
    </source>
</evidence>
<evidence type="ECO:0000259" key="10">
    <source>
        <dbReference type="Pfam" id="PF00712"/>
    </source>
</evidence>
<sequence>MKIRVERDVLAEAVAWVARSLPARPPAPVLAGLLLKAEDGALSFSSFDYEVSAKVSVDAEIEEDGTVLVSGRLLADICRALPNRPVEISTDGVRATVVCGSSRFTLHTLPVEEYPALPQMPTATGTVPGEVFASAAAQVAIAAGRDDTLPVLTGVRIEIEGDTVTLASTDRYRFAVREFLWKPENPDASAVALVPAKTLLDTAKALTSGDTVTLALSGSGAGEGLIGFEGAGRRTTTRLLEGDLPKYRTLFPTEFNSVAVIETAPFVEAVKRVALVAERNTPVRLSFEQGVLILEAGSSDDAQAVERVDAVLDGDDISIAFNPTFLLDGLSAIDSPVAQLSFTTSTKPALLSGRPAVDAEADDAYKYLIMPVRLSG</sequence>
<evidence type="ECO:0000256" key="1">
    <source>
        <dbReference type="ARBA" id="ARBA00004496"/>
    </source>
</evidence>
<comment type="function">
    <text evidence="9">Confers DNA tethering and processivity to DNA polymerases and other proteins. Acts as a clamp, forming a ring around DNA (a reaction catalyzed by the clamp-loading complex) which diffuses in an ATP-independent manner freely and bidirectionally along dsDNA. Initially characterized for its ability to contact the catalytic subunit of DNA polymerase III (Pol III), a complex, multichain enzyme responsible for most of the replicative synthesis in bacteria; Pol III exhibits 3'-5' exonuclease proofreading activity. The beta chain is required for initiation of replication as well as for processivity of DNA replication.</text>
</comment>
<reference evidence="13 14" key="1">
    <citation type="submission" date="2023-03" db="EMBL/GenBank/DDBJ databases">
        <title>Isolation and description of six Streptomyces strains from soil environments, able to metabolize different microbial glucans.</title>
        <authorList>
            <person name="Widen T."/>
            <person name="Larsbrink J."/>
        </authorList>
    </citation>
    <scope>NUCLEOTIDE SEQUENCE [LARGE SCALE GENOMIC DNA]</scope>
    <source>
        <strain evidence="13 14">Alt3</strain>
    </source>
</reference>
<dbReference type="EMBL" id="CP120983">
    <property type="protein sequence ID" value="WLQ65393.1"/>
    <property type="molecule type" value="Genomic_DNA"/>
</dbReference>
<comment type="subunit">
    <text evidence="9">Forms a ring-shaped head-to-tail homodimer around DNA.</text>
</comment>
<keyword evidence="8" id="KW-0238">DNA-binding</keyword>
<dbReference type="InterPro" id="IPR022635">
    <property type="entry name" value="DNA_polIII_beta_C"/>
</dbReference>
<dbReference type="InterPro" id="IPR022634">
    <property type="entry name" value="DNA_polIII_beta_N"/>
</dbReference>
<keyword evidence="5 9" id="KW-0548">Nucleotidyltransferase</keyword>
<protein>
    <recommendedName>
        <fullName evidence="9">Beta sliding clamp</fullName>
    </recommendedName>
</protein>
<feature type="domain" description="DNA polymerase III beta sliding clamp N-terminal" evidence="10">
    <location>
        <begin position="1"/>
        <end position="118"/>
    </location>
</feature>
<dbReference type="Pfam" id="PF00712">
    <property type="entry name" value="DNA_pol3_beta"/>
    <property type="match status" value="1"/>
</dbReference>
<feature type="domain" description="DNA polymerase III beta sliding clamp C-terminal" evidence="12">
    <location>
        <begin position="248"/>
        <end position="372"/>
    </location>
</feature>
<evidence type="ECO:0000256" key="8">
    <source>
        <dbReference type="ARBA" id="ARBA00023125"/>
    </source>
</evidence>
<evidence type="ECO:0000313" key="14">
    <source>
        <dbReference type="Proteomes" id="UP001224433"/>
    </source>
</evidence>
<dbReference type="InterPro" id="IPR022637">
    <property type="entry name" value="DNA_polIII_beta_cen"/>
</dbReference>
<comment type="similarity">
    <text evidence="2 9">Belongs to the beta sliding clamp family.</text>
</comment>
<dbReference type="Proteomes" id="UP001224433">
    <property type="component" value="Chromosome"/>
</dbReference>
<evidence type="ECO:0000256" key="4">
    <source>
        <dbReference type="ARBA" id="ARBA00022679"/>
    </source>
</evidence>
<dbReference type="PANTHER" id="PTHR30478">
    <property type="entry name" value="DNA POLYMERASE III SUBUNIT BETA"/>
    <property type="match status" value="1"/>
</dbReference>
<name>A0ABY9JCK1_9ACTN</name>
<evidence type="ECO:0000256" key="2">
    <source>
        <dbReference type="ARBA" id="ARBA00010752"/>
    </source>
</evidence>
<keyword evidence="4 9" id="KW-0808">Transferase</keyword>
<evidence type="ECO:0000256" key="5">
    <source>
        <dbReference type="ARBA" id="ARBA00022695"/>
    </source>
</evidence>
<keyword evidence="6 9" id="KW-0235">DNA replication</keyword>
<evidence type="ECO:0000256" key="3">
    <source>
        <dbReference type="ARBA" id="ARBA00022490"/>
    </source>
</evidence>
<accession>A0ABY9JCK1</accession>
<dbReference type="PIRSF" id="PIRSF000804">
    <property type="entry name" value="DNA_pol_III_b"/>
    <property type="match status" value="1"/>
</dbReference>
<proteinExistence type="inferred from homology"/>
<dbReference type="CDD" id="cd00140">
    <property type="entry name" value="beta_clamp"/>
    <property type="match status" value="1"/>
</dbReference>
<evidence type="ECO:0000256" key="9">
    <source>
        <dbReference type="PIRNR" id="PIRNR000804"/>
    </source>
</evidence>
<evidence type="ECO:0000259" key="12">
    <source>
        <dbReference type="Pfam" id="PF02768"/>
    </source>
</evidence>
<dbReference type="SUPFAM" id="SSF55979">
    <property type="entry name" value="DNA clamp"/>
    <property type="match status" value="3"/>
</dbReference>
<gene>
    <name evidence="13" type="primary">dnaN</name>
    <name evidence="13" type="ORF">P8A20_18160</name>
</gene>
<evidence type="ECO:0000256" key="7">
    <source>
        <dbReference type="ARBA" id="ARBA00022932"/>
    </source>
</evidence>
<keyword evidence="3 9" id="KW-0963">Cytoplasm</keyword>
<evidence type="ECO:0000313" key="13">
    <source>
        <dbReference type="EMBL" id="WLQ65393.1"/>
    </source>
</evidence>
<dbReference type="RefSeq" id="WP_203187768.1">
    <property type="nucleotide sequence ID" value="NZ_CP120983.1"/>
</dbReference>
<dbReference type="Gene3D" id="3.10.150.10">
    <property type="entry name" value="DNA Polymerase III, subunit A, domain 2"/>
    <property type="match status" value="3"/>
</dbReference>
<evidence type="ECO:0000259" key="11">
    <source>
        <dbReference type="Pfam" id="PF02767"/>
    </source>
</evidence>
<dbReference type="Pfam" id="PF02768">
    <property type="entry name" value="DNA_pol3_beta_3"/>
    <property type="match status" value="1"/>
</dbReference>
<dbReference type="GO" id="GO:0003887">
    <property type="term" value="F:DNA-directed DNA polymerase activity"/>
    <property type="evidence" value="ECO:0007669"/>
    <property type="project" value="UniProtKB-EC"/>
</dbReference>
<comment type="subcellular location">
    <subcellularLocation>
        <location evidence="1 9">Cytoplasm</location>
    </subcellularLocation>
</comment>
<keyword evidence="14" id="KW-1185">Reference proteome</keyword>
<dbReference type="Pfam" id="PF02767">
    <property type="entry name" value="DNA_pol3_beta_2"/>
    <property type="match status" value="1"/>
</dbReference>
<dbReference type="InterPro" id="IPR001001">
    <property type="entry name" value="DNA_polIII_beta"/>
</dbReference>
<dbReference type="InterPro" id="IPR046938">
    <property type="entry name" value="DNA_clamp_sf"/>
</dbReference>
<organism evidence="13 14">
    <name type="scientific">Streptomyces glycanivorans</name>
    <dbReference type="NCBI Taxonomy" id="3033808"/>
    <lineage>
        <taxon>Bacteria</taxon>
        <taxon>Bacillati</taxon>
        <taxon>Actinomycetota</taxon>
        <taxon>Actinomycetes</taxon>
        <taxon>Kitasatosporales</taxon>
        <taxon>Streptomycetaceae</taxon>
        <taxon>Streptomyces</taxon>
    </lineage>
</organism>
<dbReference type="NCBIfam" id="TIGR00663">
    <property type="entry name" value="dnan"/>
    <property type="match status" value="1"/>
</dbReference>
<dbReference type="PANTHER" id="PTHR30478:SF0">
    <property type="entry name" value="BETA SLIDING CLAMP"/>
    <property type="match status" value="1"/>
</dbReference>
<feature type="domain" description="DNA polymerase III beta sliding clamp central" evidence="11">
    <location>
        <begin position="127"/>
        <end position="246"/>
    </location>
</feature>
<dbReference type="SMART" id="SM00480">
    <property type="entry name" value="POL3Bc"/>
    <property type="match status" value="1"/>
</dbReference>
<keyword evidence="7 9" id="KW-0239">DNA-directed DNA polymerase</keyword>